<dbReference type="Proteomes" id="UP000004736">
    <property type="component" value="Unassembled WGS sequence"/>
</dbReference>
<feature type="region of interest" description="Disordered" evidence="1">
    <location>
        <begin position="1"/>
        <end position="20"/>
    </location>
</feature>
<dbReference type="AlphaFoldDB" id="C9LN71"/>
<comment type="caution">
    <text evidence="2">The sequence shown here is derived from an EMBL/GenBank/DDBJ whole genome shotgun (WGS) entry which is preliminary data.</text>
</comment>
<dbReference type="HOGENOM" id="CLU_2952991_0_0_9"/>
<keyword evidence="3" id="KW-1185">Reference proteome</keyword>
<evidence type="ECO:0000313" key="3">
    <source>
        <dbReference type="Proteomes" id="UP000004736"/>
    </source>
</evidence>
<proteinExistence type="predicted"/>
<sequence>MQNFFINKEQGRYQSGKGKTGRGNLFPMAEMILEGRPLFLFVKKLSKRGGSRKERFLSN</sequence>
<evidence type="ECO:0000256" key="1">
    <source>
        <dbReference type="SAM" id="MobiDB-lite"/>
    </source>
</evidence>
<accession>C9LN71</accession>
<protein>
    <submittedName>
        <fullName evidence="2">Uncharacterized protein</fullName>
    </submittedName>
</protein>
<dbReference type="EMBL" id="ACIM02000001">
    <property type="protein sequence ID" value="EEW97007.1"/>
    <property type="molecule type" value="Genomic_DNA"/>
</dbReference>
<reference evidence="2" key="1">
    <citation type="submission" date="2009-09" db="EMBL/GenBank/DDBJ databases">
        <authorList>
            <person name="Weinstock G."/>
            <person name="Sodergren E."/>
            <person name="Clifton S."/>
            <person name="Fulton L."/>
            <person name="Fulton B."/>
            <person name="Courtney L."/>
            <person name="Fronick C."/>
            <person name="Harrison M."/>
            <person name="Strong C."/>
            <person name="Farmer C."/>
            <person name="Delahaunty K."/>
            <person name="Markovic C."/>
            <person name="Hall O."/>
            <person name="Minx P."/>
            <person name="Tomlinson C."/>
            <person name="Mitreva M."/>
            <person name="Nelson J."/>
            <person name="Hou S."/>
            <person name="Wollam A."/>
            <person name="Pepin K.H."/>
            <person name="Johnson M."/>
            <person name="Bhonagiri V."/>
            <person name="Nash W.E."/>
            <person name="Warren W."/>
            <person name="Chinwalla A."/>
            <person name="Mardis E.R."/>
            <person name="Wilson R.K."/>
        </authorList>
    </citation>
    <scope>NUCLEOTIDE SEQUENCE [LARGE SCALE GENOMIC DNA]</scope>
    <source>
        <strain evidence="2">DSM 15470</strain>
    </source>
</reference>
<evidence type="ECO:0000313" key="2">
    <source>
        <dbReference type="EMBL" id="EEW97007.1"/>
    </source>
</evidence>
<organism evidence="2 3">
    <name type="scientific">Dialister invisus DSM 15470</name>
    <dbReference type="NCBI Taxonomy" id="592028"/>
    <lineage>
        <taxon>Bacteria</taxon>
        <taxon>Bacillati</taxon>
        <taxon>Bacillota</taxon>
        <taxon>Negativicutes</taxon>
        <taxon>Veillonellales</taxon>
        <taxon>Veillonellaceae</taxon>
        <taxon>Dialister</taxon>
    </lineage>
</organism>
<name>C9LN71_9FIRM</name>
<dbReference type="STRING" id="592028.GCWU000321_00991"/>
<gene>
    <name evidence="2" type="ORF">GCWU000321_00991</name>
</gene>